<dbReference type="Proteomes" id="UP001595872">
    <property type="component" value="Unassembled WGS sequence"/>
</dbReference>
<dbReference type="Gene3D" id="2.60.120.10">
    <property type="entry name" value="Jelly Rolls"/>
    <property type="match status" value="1"/>
</dbReference>
<keyword evidence="7" id="KW-1185">Reference proteome</keyword>
<organism evidence="6 7">
    <name type="scientific">Actinomadura gamaensis</name>
    <dbReference type="NCBI Taxonomy" id="1763541"/>
    <lineage>
        <taxon>Bacteria</taxon>
        <taxon>Bacillati</taxon>
        <taxon>Actinomycetota</taxon>
        <taxon>Actinomycetes</taxon>
        <taxon>Streptosporangiales</taxon>
        <taxon>Thermomonosporaceae</taxon>
        <taxon>Actinomadura</taxon>
    </lineage>
</organism>
<dbReference type="EMBL" id="JBHSIT010000001">
    <property type="protein sequence ID" value="MFC4905726.1"/>
    <property type="molecule type" value="Genomic_DNA"/>
</dbReference>
<evidence type="ECO:0000259" key="5">
    <source>
        <dbReference type="PROSITE" id="PS01124"/>
    </source>
</evidence>
<keyword evidence="2" id="KW-0805">Transcription regulation</keyword>
<dbReference type="PANTHER" id="PTHR46796:SF13">
    <property type="entry name" value="HTH-TYPE TRANSCRIPTIONAL ACTIVATOR RHAS"/>
    <property type="match status" value="1"/>
</dbReference>
<dbReference type="Pfam" id="PF12833">
    <property type="entry name" value="HTH_18"/>
    <property type="match status" value="1"/>
</dbReference>
<feature type="domain" description="HTH araC/xylS-type" evidence="5">
    <location>
        <begin position="185"/>
        <end position="283"/>
    </location>
</feature>
<gene>
    <name evidence="6" type="ORF">ACFPCY_00205</name>
</gene>
<dbReference type="InterPro" id="IPR037923">
    <property type="entry name" value="HTH-like"/>
</dbReference>
<sequence length="288" mass="31240">MVNNGHEPIRRVPYLGPEDAPYGIEVMSFARLRELGPRERRAAPQRPEFHVLGVVESGTGHHTVDFVRHPLGPGSVLWIRPGVVHRLDGVEDVQGTLVLFRPDFPPPGVARTAADDPFGPACWTVEPARTVRLALEHLRAEYAHPGPAGRAEALRHLLAVLVLRLLPEASVRAGGASPAANEVFAAFRAAVERDFRHSRQVADYAARLGYAPRTLTRATLAATGLTAKRFLDQRVALEARRLLADGDLSAARAAARLGFDDAANFAKFFERHAGTTPGAFRAEAAGRT</sequence>
<name>A0ABV9TQ96_9ACTN</name>
<dbReference type="InterPro" id="IPR003313">
    <property type="entry name" value="AraC-bd"/>
</dbReference>
<dbReference type="SMART" id="SM00342">
    <property type="entry name" value="HTH_ARAC"/>
    <property type="match status" value="1"/>
</dbReference>
<reference evidence="7" key="1">
    <citation type="journal article" date="2019" name="Int. J. Syst. Evol. Microbiol.">
        <title>The Global Catalogue of Microorganisms (GCM) 10K type strain sequencing project: providing services to taxonomists for standard genome sequencing and annotation.</title>
        <authorList>
            <consortium name="The Broad Institute Genomics Platform"/>
            <consortium name="The Broad Institute Genome Sequencing Center for Infectious Disease"/>
            <person name="Wu L."/>
            <person name="Ma J."/>
        </authorList>
    </citation>
    <scope>NUCLEOTIDE SEQUENCE [LARGE SCALE GENOMIC DNA]</scope>
    <source>
        <strain evidence="7">KLKA75</strain>
    </source>
</reference>
<accession>A0ABV9TQ96</accession>
<dbReference type="SUPFAM" id="SSF51215">
    <property type="entry name" value="Regulatory protein AraC"/>
    <property type="match status" value="1"/>
</dbReference>
<keyword evidence="1" id="KW-0963">Cytoplasm</keyword>
<dbReference type="Pfam" id="PF02311">
    <property type="entry name" value="AraC_binding"/>
    <property type="match status" value="1"/>
</dbReference>
<keyword evidence="3" id="KW-0238">DNA-binding</keyword>
<proteinExistence type="predicted"/>
<evidence type="ECO:0000313" key="6">
    <source>
        <dbReference type="EMBL" id="MFC4905726.1"/>
    </source>
</evidence>
<dbReference type="InterPro" id="IPR018060">
    <property type="entry name" value="HTH_AraC"/>
</dbReference>
<dbReference type="PROSITE" id="PS01124">
    <property type="entry name" value="HTH_ARAC_FAMILY_2"/>
    <property type="match status" value="1"/>
</dbReference>
<protein>
    <submittedName>
        <fullName evidence="6">Helix-turn-helix domain-containing protein</fullName>
    </submittedName>
</protein>
<evidence type="ECO:0000313" key="7">
    <source>
        <dbReference type="Proteomes" id="UP001595872"/>
    </source>
</evidence>
<dbReference type="InterPro" id="IPR014710">
    <property type="entry name" value="RmlC-like_jellyroll"/>
</dbReference>
<dbReference type="RefSeq" id="WP_378251470.1">
    <property type="nucleotide sequence ID" value="NZ_JBHSIT010000001.1"/>
</dbReference>
<keyword evidence="4" id="KW-0804">Transcription</keyword>
<dbReference type="Gene3D" id="1.10.10.60">
    <property type="entry name" value="Homeodomain-like"/>
    <property type="match status" value="1"/>
</dbReference>
<comment type="caution">
    <text evidence="6">The sequence shown here is derived from an EMBL/GenBank/DDBJ whole genome shotgun (WGS) entry which is preliminary data.</text>
</comment>
<evidence type="ECO:0000256" key="3">
    <source>
        <dbReference type="ARBA" id="ARBA00023125"/>
    </source>
</evidence>
<evidence type="ECO:0000256" key="2">
    <source>
        <dbReference type="ARBA" id="ARBA00023015"/>
    </source>
</evidence>
<dbReference type="PANTHER" id="PTHR46796">
    <property type="entry name" value="HTH-TYPE TRANSCRIPTIONAL ACTIVATOR RHAS-RELATED"/>
    <property type="match status" value="1"/>
</dbReference>
<dbReference type="SUPFAM" id="SSF46689">
    <property type="entry name" value="Homeodomain-like"/>
    <property type="match status" value="1"/>
</dbReference>
<evidence type="ECO:0000256" key="4">
    <source>
        <dbReference type="ARBA" id="ARBA00023163"/>
    </source>
</evidence>
<dbReference type="InterPro" id="IPR009057">
    <property type="entry name" value="Homeodomain-like_sf"/>
</dbReference>
<evidence type="ECO:0000256" key="1">
    <source>
        <dbReference type="ARBA" id="ARBA00022490"/>
    </source>
</evidence>
<dbReference type="InterPro" id="IPR050204">
    <property type="entry name" value="AraC_XylS_family_regulators"/>
</dbReference>